<reference evidence="1 2" key="1">
    <citation type="journal article" date="2019" name="Sci. Rep.">
        <title>Orb-weaving spider Araneus ventricosus genome elucidates the spidroin gene catalogue.</title>
        <authorList>
            <person name="Kono N."/>
            <person name="Nakamura H."/>
            <person name="Ohtoshi R."/>
            <person name="Moran D.A.P."/>
            <person name="Shinohara A."/>
            <person name="Yoshida Y."/>
            <person name="Fujiwara M."/>
            <person name="Mori M."/>
            <person name="Tomita M."/>
            <person name="Arakawa K."/>
        </authorList>
    </citation>
    <scope>NUCLEOTIDE SEQUENCE [LARGE SCALE GENOMIC DNA]</scope>
</reference>
<evidence type="ECO:0000313" key="2">
    <source>
        <dbReference type="Proteomes" id="UP000499080"/>
    </source>
</evidence>
<gene>
    <name evidence="1" type="ORF">AVEN_249877_1</name>
</gene>
<protein>
    <submittedName>
        <fullName evidence="1">Uncharacterized protein</fullName>
    </submittedName>
</protein>
<dbReference type="EMBL" id="BGPR01255450">
    <property type="protein sequence ID" value="GBM55368.1"/>
    <property type="molecule type" value="Genomic_DNA"/>
</dbReference>
<dbReference type="AlphaFoldDB" id="A0A4Y2GS80"/>
<name>A0A4Y2GS80_ARAVE</name>
<evidence type="ECO:0000313" key="1">
    <source>
        <dbReference type="EMBL" id="GBM55368.1"/>
    </source>
</evidence>
<sequence>MKDVGTLTDAFACGDTERVVFQASHSPQHTLGDCGRTDFQHPTNPFLDNSVDLPAETESSNPFVIGLGSHQVPLLLYQGENEYRPEIDP</sequence>
<dbReference type="Proteomes" id="UP000499080">
    <property type="component" value="Unassembled WGS sequence"/>
</dbReference>
<accession>A0A4Y2GS80</accession>
<proteinExistence type="predicted"/>
<organism evidence="1 2">
    <name type="scientific">Araneus ventricosus</name>
    <name type="common">Orbweaver spider</name>
    <name type="synonym">Epeira ventricosa</name>
    <dbReference type="NCBI Taxonomy" id="182803"/>
    <lineage>
        <taxon>Eukaryota</taxon>
        <taxon>Metazoa</taxon>
        <taxon>Ecdysozoa</taxon>
        <taxon>Arthropoda</taxon>
        <taxon>Chelicerata</taxon>
        <taxon>Arachnida</taxon>
        <taxon>Araneae</taxon>
        <taxon>Araneomorphae</taxon>
        <taxon>Entelegynae</taxon>
        <taxon>Araneoidea</taxon>
        <taxon>Araneidae</taxon>
        <taxon>Araneus</taxon>
    </lineage>
</organism>
<keyword evidence="2" id="KW-1185">Reference proteome</keyword>
<feature type="non-terminal residue" evidence="1">
    <location>
        <position position="89"/>
    </location>
</feature>
<comment type="caution">
    <text evidence="1">The sequence shown here is derived from an EMBL/GenBank/DDBJ whole genome shotgun (WGS) entry which is preliminary data.</text>
</comment>